<dbReference type="RefSeq" id="WP_348390158.1">
    <property type="nucleotide sequence ID" value="NZ_CP134145.1"/>
</dbReference>
<organism evidence="1 2">
    <name type="scientific">Thalassotalea psychrophila</name>
    <dbReference type="NCBI Taxonomy" id="3065647"/>
    <lineage>
        <taxon>Bacteria</taxon>
        <taxon>Pseudomonadati</taxon>
        <taxon>Pseudomonadota</taxon>
        <taxon>Gammaproteobacteria</taxon>
        <taxon>Alteromonadales</taxon>
        <taxon>Colwelliaceae</taxon>
        <taxon>Thalassotalea</taxon>
    </lineage>
</organism>
<gene>
    <name evidence="1" type="ORF">RGQ13_12900</name>
</gene>
<dbReference type="Gene3D" id="3.10.129.10">
    <property type="entry name" value="Hotdog Thioesterase"/>
    <property type="match status" value="1"/>
</dbReference>
<dbReference type="EC" id="3.1.2.-" evidence="1"/>
<keyword evidence="1" id="KW-0378">Hydrolase</keyword>
<protein>
    <submittedName>
        <fullName evidence="1">Acyl-CoA thioesterase</fullName>
        <ecNumber evidence="1">3.1.2.-</ecNumber>
    </submittedName>
</protein>
<sequence length="140" mass="15740">MNNNSLLVYKGVVHPELCDVMGHMTTRHYVAMFDDASYHFLFSIFGWSGEHAKTLNRGWADVKHVIEYQDEVATGDLLEIQANLTKLGTKSITVTYTMFNVGKNKAQVATLESTSVYFDTLNRKAIPLTSEMKTAANPYI</sequence>
<proteinExistence type="predicted"/>
<evidence type="ECO:0000313" key="2">
    <source>
        <dbReference type="Proteomes" id="UP001258994"/>
    </source>
</evidence>
<dbReference type="InterPro" id="IPR029069">
    <property type="entry name" value="HotDog_dom_sf"/>
</dbReference>
<dbReference type="EMBL" id="CP134145">
    <property type="protein sequence ID" value="WNC71023.1"/>
    <property type="molecule type" value="Genomic_DNA"/>
</dbReference>
<keyword evidence="2" id="KW-1185">Reference proteome</keyword>
<accession>A0ABY9TRS7</accession>
<evidence type="ECO:0000313" key="1">
    <source>
        <dbReference type="EMBL" id="WNC71023.1"/>
    </source>
</evidence>
<dbReference type="GO" id="GO:0016787">
    <property type="term" value="F:hydrolase activity"/>
    <property type="evidence" value="ECO:0007669"/>
    <property type="project" value="UniProtKB-KW"/>
</dbReference>
<reference evidence="2" key="1">
    <citation type="submission" date="2023-09" db="EMBL/GenBank/DDBJ databases">
        <authorList>
            <person name="Zhang C."/>
        </authorList>
    </citation>
    <scope>NUCLEOTIDE SEQUENCE [LARGE SCALE GENOMIC DNA]</scope>
    <source>
        <strain evidence="2">SQ149</strain>
    </source>
</reference>
<name>A0ABY9TRS7_9GAMM</name>
<dbReference type="SUPFAM" id="SSF54637">
    <property type="entry name" value="Thioesterase/thiol ester dehydrase-isomerase"/>
    <property type="match status" value="1"/>
</dbReference>
<dbReference type="Pfam" id="PF13279">
    <property type="entry name" value="4HBT_2"/>
    <property type="match status" value="1"/>
</dbReference>
<dbReference type="Proteomes" id="UP001258994">
    <property type="component" value="Chromosome"/>
</dbReference>
<dbReference type="CDD" id="cd00586">
    <property type="entry name" value="4HBT"/>
    <property type="match status" value="1"/>
</dbReference>